<dbReference type="PANTHER" id="PTHR35807">
    <property type="entry name" value="TRANSCRIPTIONAL REGULATOR REDD-RELATED"/>
    <property type="match status" value="1"/>
</dbReference>
<keyword evidence="2" id="KW-0238">DNA-binding</keyword>
<proteinExistence type="inferred from homology"/>
<dbReference type="InterPro" id="IPR051677">
    <property type="entry name" value="AfsR-DnrI-RedD_regulator"/>
</dbReference>
<dbReference type="Gene3D" id="1.25.40.10">
    <property type="entry name" value="Tetratricopeptide repeat domain"/>
    <property type="match status" value="1"/>
</dbReference>
<dbReference type="Pfam" id="PF03704">
    <property type="entry name" value="BTAD"/>
    <property type="match status" value="1"/>
</dbReference>
<evidence type="ECO:0000256" key="2">
    <source>
        <dbReference type="ARBA" id="ARBA00023125"/>
    </source>
</evidence>
<dbReference type="AlphaFoldDB" id="A0A6N7V4A3"/>
<comment type="similarity">
    <text evidence="1">Belongs to the AfsR/DnrI/RedD regulatory family.</text>
</comment>
<dbReference type="InterPro" id="IPR036388">
    <property type="entry name" value="WH-like_DNA-bd_sf"/>
</dbReference>
<dbReference type="RefSeq" id="WP_154556230.1">
    <property type="nucleotide sequence ID" value="NZ_JAQCYS010000021.1"/>
</dbReference>
<dbReference type="InterPro" id="IPR011990">
    <property type="entry name" value="TPR-like_helical_dom_sf"/>
</dbReference>
<dbReference type="InterPro" id="IPR016032">
    <property type="entry name" value="Sig_transdc_resp-reg_C-effctor"/>
</dbReference>
<accession>A0A6N7V4A3</accession>
<sequence>MSDTYYVKTFGGLEITNDNVTVNIVELFGKQLVNLLQVLLFHSEKPVQKDELIDILWPESKNPSSALKFSIFRLRSELNEIEFFKDKEVIVTTRKGYILNPNLDWNIDFVELEKAYNQINDGSELLDEKEFKTARKIFRLYQGRFYASPSQLHWILQKQEIFRQMYVKTMMRTSCYLYTQKRYDEMMLMNYQAVLIEPFNEGLHYYYMKGLVATRNYREALRYYDELNDIFLSELGTGLSKRFKQLYDIIIADHAKEESKDMEKIMRELSSRDQQNQGFFCSYEIFKYFYELLLKMSIRNEQNYYLIMLQFSDGTLDYEKIGLDFDRVKRLVGSCLRSNDLFTRTSETQLLLLVDCQTEENAHLIIQRISNKFYSIYRKKNYRMNYSVHKAELDRNN</sequence>
<dbReference type="GO" id="GO:0003677">
    <property type="term" value="F:DNA binding"/>
    <property type="evidence" value="ECO:0007669"/>
    <property type="project" value="UniProtKB-KW"/>
</dbReference>
<name>A0A6N7V4A3_9FIRM</name>
<dbReference type="GO" id="GO:0006355">
    <property type="term" value="P:regulation of DNA-templated transcription"/>
    <property type="evidence" value="ECO:0007669"/>
    <property type="project" value="InterPro"/>
</dbReference>
<dbReference type="GO" id="GO:0000160">
    <property type="term" value="P:phosphorelay signal transduction system"/>
    <property type="evidence" value="ECO:0007669"/>
    <property type="project" value="InterPro"/>
</dbReference>
<dbReference type="SUPFAM" id="SSF48452">
    <property type="entry name" value="TPR-like"/>
    <property type="match status" value="1"/>
</dbReference>
<reference evidence="5 6" key="1">
    <citation type="submission" date="2019-08" db="EMBL/GenBank/DDBJ databases">
        <title>In-depth cultivation of the pig gut microbiome towards novel bacterial diversity and tailored functional studies.</title>
        <authorList>
            <person name="Wylensek D."/>
            <person name="Hitch T.C.A."/>
            <person name="Clavel T."/>
        </authorList>
    </citation>
    <scope>NUCLEOTIDE SEQUENCE [LARGE SCALE GENOMIC DNA]</scope>
    <source>
        <strain evidence="5 6">LKV-472-APC-3</strain>
    </source>
</reference>
<feature type="domain" description="Bacterial transcriptional activator" evidence="4">
    <location>
        <begin position="122"/>
        <end position="248"/>
    </location>
</feature>
<dbReference type="Pfam" id="PF00486">
    <property type="entry name" value="Trans_reg_C"/>
    <property type="match status" value="1"/>
</dbReference>
<dbReference type="InterPro" id="IPR001867">
    <property type="entry name" value="OmpR/PhoB-type_DNA-bd"/>
</dbReference>
<organism evidence="5 6">
    <name type="scientific">Holdemanella porci</name>
    <dbReference type="NCBI Taxonomy" id="2652276"/>
    <lineage>
        <taxon>Bacteria</taxon>
        <taxon>Bacillati</taxon>
        <taxon>Bacillota</taxon>
        <taxon>Erysipelotrichia</taxon>
        <taxon>Erysipelotrichales</taxon>
        <taxon>Erysipelotrichaceae</taxon>
        <taxon>Holdemanella</taxon>
    </lineage>
</organism>
<evidence type="ECO:0000256" key="1">
    <source>
        <dbReference type="ARBA" id="ARBA00005820"/>
    </source>
</evidence>
<dbReference type="Gene3D" id="1.10.10.10">
    <property type="entry name" value="Winged helix-like DNA-binding domain superfamily/Winged helix DNA-binding domain"/>
    <property type="match status" value="1"/>
</dbReference>
<evidence type="ECO:0000313" key="6">
    <source>
        <dbReference type="Proteomes" id="UP000434241"/>
    </source>
</evidence>
<keyword evidence="6" id="KW-1185">Reference proteome</keyword>
<comment type="caution">
    <text evidence="5">The sequence shown here is derived from an EMBL/GenBank/DDBJ whole genome shotgun (WGS) entry which is preliminary data.</text>
</comment>
<evidence type="ECO:0000259" key="3">
    <source>
        <dbReference type="Pfam" id="PF00486"/>
    </source>
</evidence>
<protein>
    <recommendedName>
        <fullName evidence="7">OmpR/PhoB-type domain-containing protein</fullName>
    </recommendedName>
</protein>
<evidence type="ECO:0008006" key="7">
    <source>
        <dbReference type="Google" id="ProtNLM"/>
    </source>
</evidence>
<dbReference type="GeneID" id="93159045"/>
<feature type="domain" description="OmpR/PhoB-type" evidence="3">
    <location>
        <begin position="32"/>
        <end position="98"/>
    </location>
</feature>
<dbReference type="EMBL" id="VUMR01000035">
    <property type="protein sequence ID" value="MSS56646.1"/>
    <property type="molecule type" value="Genomic_DNA"/>
</dbReference>
<evidence type="ECO:0000313" key="5">
    <source>
        <dbReference type="EMBL" id="MSS56646.1"/>
    </source>
</evidence>
<dbReference type="Proteomes" id="UP000434241">
    <property type="component" value="Unassembled WGS sequence"/>
</dbReference>
<evidence type="ECO:0000259" key="4">
    <source>
        <dbReference type="Pfam" id="PF03704"/>
    </source>
</evidence>
<dbReference type="InterPro" id="IPR005158">
    <property type="entry name" value="BTAD"/>
</dbReference>
<gene>
    <name evidence="5" type="ORF">FYJ55_07035</name>
</gene>
<dbReference type="SUPFAM" id="SSF46894">
    <property type="entry name" value="C-terminal effector domain of the bipartite response regulators"/>
    <property type="match status" value="1"/>
</dbReference>